<evidence type="ECO:0000259" key="1">
    <source>
        <dbReference type="Pfam" id="PF00565"/>
    </source>
</evidence>
<keyword evidence="3" id="KW-1185">Reference proteome</keyword>
<comment type="caution">
    <text evidence="2">The sequence shown here is derived from an EMBL/GenBank/DDBJ whole genome shotgun (WGS) entry which is preliminary data.</text>
</comment>
<organism evidence="2 3">
    <name type="scientific">Cichlidogyrus casuarinus</name>
    <dbReference type="NCBI Taxonomy" id="1844966"/>
    <lineage>
        <taxon>Eukaryota</taxon>
        <taxon>Metazoa</taxon>
        <taxon>Spiralia</taxon>
        <taxon>Lophotrochozoa</taxon>
        <taxon>Platyhelminthes</taxon>
        <taxon>Monogenea</taxon>
        <taxon>Monopisthocotylea</taxon>
        <taxon>Dactylogyridea</taxon>
        <taxon>Ancyrocephalidae</taxon>
        <taxon>Cichlidogyrus</taxon>
    </lineage>
</organism>
<protein>
    <submittedName>
        <fullName evidence="2">Nuclease domain-containing protein</fullName>
    </submittedName>
</protein>
<dbReference type="Pfam" id="PF00565">
    <property type="entry name" value="SNase"/>
    <property type="match status" value="1"/>
</dbReference>
<evidence type="ECO:0000313" key="2">
    <source>
        <dbReference type="EMBL" id="KAL3307994.1"/>
    </source>
</evidence>
<dbReference type="InterPro" id="IPR035437">
    <property type="entry name" value="SNase_OB-fold_sf"/>
</dbReference>
<dbReference type="Gene3D" id="2.30.30.140">
    <property type="match status" value="1"/>
</dbReference>
<dbReference type="EMBL" id="JBJKFK010006073">
    <property type="protein sequence ID" value="KAL3307994.1"/>
    <property type="molecule type" value="Genomic_DNA"/>
</dbReference>
<reference evidence="2 3" key="1">
    <citation type="submission" date="2024-11" db="EMBL/GenBank/DDBJ databases">
        <title>Adaptive evolution of stress response genes in parasites aligns with host niche diversity.</title>
        <authorList>
            <person name="Hahn C."/>
            <person name="Resl P."/>
        </authorList>
    </citation>
    <scope>NUCLEOTIDE SEQUENCE [LARGE SCALE GENOMIC DNA]</scope>
    <source>
        <strain evidence="2">EGGRZ-B1_66</strain>
        <tissue evidence="2">Body</tissue>
    </source>
</reference>
<dbReference type="InterPro" id="IPR016071">
    <property type="entry name" value="Staphylococal_nuclease_OB-fold"/>
</dbReference>
<accession>A0ABD2PKI7</accession>
<dbReference type="Proteomes" id="UP001626550">
    <property type="component" value="Unassembled WGS sequence"/>
</dbReference>
<evidence type="ECO:0000313" key="3">
    <source>
        <dbReference type="Proteomes" id="UP001626550"/>
    </source>
</evidence>
<dbReference type="SUPFAM" id="SSF50199">
    <property type="entry name" value="Staphylococcal nuclease"/>
    <property type="match status" value="1"/>
</dbReference>
<sequence>SVVVLFVDYGNSQEVGLGKAKEVLAPLNKKLASLPLITKQYRLGGVCMPPDVDDRYAVLEALTQLVGESAEVLMFCDSTAPVPSYKEDKKPVPVASLFLTSSGSSSSSAATVKKQDIGEILLTEGLVYMDKARMPVDQRLRYDEAQTAAKKSRLNIWRNGDCRPDD</sequence>
<dbReference type="AlphaFoldDB" id="A0ABD2PKI7"/>
<feature type="non-terminal residue" evidence="2">
    <location>
        <position position="1"/>
    </location>
</feature>
<dbReference type="Gene3D" id="2.40.50.90">
    <property type="match status" value="1"/>
</dbReference>
<name>A0ABD2PKI7_9PLAT</name>
<proteinExistence type="predicted"/>
<feature type="domain" description="TNase-like" evidence="1">
    <location>
        <begin position="87"/>
        <end position="158"/>
    </location>
</feature>
<gene>
    <name evidence="2" type="primary">SND1_2</name>
    <name evidence="2" type="ORF">Ciccas_013480</name>
</gene>